<name>A0A4U9TT28_SERFO</name>
<dbReference type="EMBL" id="CABEEZ010000027">
    <property type="protein sequence ID" value="VTR22199.1"/>
    <property type="molecule type" value="Genomic_DNA"/>
</dbReference>
<dbReference type="AlphaFoldDB" id="A0A4U9TT28"/>
<gene>
    <name evidence="3" type="primary">dpiA_2</name>
    <name evidence="3" type="ORF">NCTC12965_01461</name>
</gene>
<dbReference type="InterPro" id="IPR011006">
    <property type="entry name" value="CheY-like_superfamily"/>
</dbReference>
<dbReference type="Gene3D" id="3.40.50.2300">
    <property type="match status" value="1"/>
</dbReference>
<dbReference type="PROSITE" id="PS50110">
    <property type="entry name" value="RESPONSE_REGULATORY"/>
    <property type="match status" value="1"/>
</dbReference>
<evidence type="ECO:0000313" key="3">
    <source>
        <dbReference type="EMBL" id="VTR22199.1"/>
    </source>
</evidence>
<dbReference type="Pfam" id="PF00072">
    <property type="entry name" value="Response_reg"/>
    <property type="match status" value="1"/>
</dbReference>
<reference evidence="3" key="1">
    <citation type="submission" date="2019-05" db="EMBL/GenBank/DDBJ databases">
        <authorList>
            <consortium name="Pathogen Informatics"/>
        </authorList>
    </citation>
    <scope>NUCLEOTIDE SEQUENCE [LARGE SCALE GENOMIC DNA]</scope>
    <source>
        <strain evidence="3">NCTC12965</strain>
    </source>
</reference>
<dbReference type="SUPFAM" id="SSF52172">
    <property type="entry name" value="CheY-like"/>
    <property type="match status" value="1"/>
</dbReference>
<evidence type="ECO:0000256" key="1">
    <source>
        <dbReference type="PROSITE-ProRule" id="PRU00169"/>
    </source>
</evidence>
<organism evidence="3">
    <name type="scientific">Serratia fonticola</name>
    <dbReference type="NCBI Taxonomy" id="47917"/>
    <lineage>
        <taxon>Bacteria</taxon>
        <taxon>Pseudomonadati</taxon>
        <taxon>Pseudomonadota</taxon>
        <taxon>Gammaproteobacteria</taxon>
        <taxon>Enterobacterales</taxon>
        <taxon>Yersiniaceae</taxon>
        <taxon>Serratia</taxon>
    </lineage>
</organism>
<dbReference type="PANTHER" id="PTHR45526:SF1">
    <property type="entry name" value="TRANSCRIPTIONAL REGULATORY PROTEIN DCUR-RELATED"/>
    <property type="match status" value="1"/>
</dbReference>
<dbReference type="PANTHER" id="PTHR45526">
    <property type="entry name" value="TRANSCRIPTIONAL REGULATORY PROTEIN DPIA"/>
    <property type="match status" value="1"/>
</dbReference>
<feature type="domain" description="Response regulatory" evidence="2">
    <location>
        <begin position="5"/>
        <end position="111"/>
    </location>
</feature>
<evidence type="ECO:0000259" key="2">
    <source>
        <dbReference type="PROSITE" id="PS50110"/>
    </source>
</evidence>
<protein>
    <submittedName>
        <fullName evidence="3">Destabilizer of plasmid inheritance</fullName>
    </submittedName>
</protein>
<feature type="modified residue" description="4-aspartylphosphate" evidence="1">
    <location>
        <position position="57"/>
    </location>
</feature>
<proteinExistence type="predicted"/>
<dbReference type="InterPro" id="IPR001789">
    <property type="entry name" value="Sig_transdc_resp-reg_receiver"/>
</dbReference>
<dbReference type="GO" id="GO:0000156">
    <property type="term" value="F:phosphorelay response regulator activity"/>
    <property type="evidence" value="ECO:0007669"/>
    <property type="project" value="TreeGrafter"/>
</dbReference>
<sequence length="111" mass="12130">MEWLNILIVEDETPLGRNACGIHQAEWRMPADLAGGHPGTGTHDDPSRFKPDLILLDNFLPDGQGIELLRELTLQGYGGGIVFITAASDMDTVAEALPLWRVRLPDQTPGL</sequence>
<accession>A0A4U9TT28</accession>
<dbReference type="InterPro" id="IPR051271">
    <property type="entry name" value="2C-system_Tx_regulators"/>
</dbReference>
<keyword evidence="1" id="KW-0597">Phosphoprotein</keyword>